<dbReference type="EMBL" id="CP111017">
    <property type="protein sequence ID" value="WAR06740.1"/>
    <property type="molecule type" value="Genomic_DNA"/>
</dbReference>
<feature type="region of interest" description="Disordered" evidence="5">
    <location>
        <begin position="612"/>
        <end position="692"/>
    </location>
</feature>
<dbReference type="InterPro" id="IPR036322">
    <property type="entry name" value="WD40_repeat_dom_sf"/>
</dbReference>
<dbReference type="Proteomes" id="UP001164746">
    <property type="component" value="Chromosome 6"/>
</dbReference>
<reference evidence="7" key="1">
    <citation type="submission" date="2022-11" db="EMBL/GenBank/DDBJ databases">
        <title>Centuries of genome instability and evolution in soft-shell clam transmissible cancer (bioRxiv).</title>
        <authorList>
            <person name="Hart S.F.M."/>
            <person name="Yonemitsu M.A."/>
            <person name="Giersch R.M."/>
            <person name="Beal B.F."/>
            <person name="Arriagada G."/>
            <person name="Davis B.W."/>
            <person name="Ostrander E.A."/>
            <person name="Goff S.P."/>
            <person name="Metzger M.J."/>
        </authorList>
    </citation>
    <scope>NUCLEOTIDE SEQUENCE</scope>
    <source>
        <strain evidence="7">MELC-2E11</strain>
        <tissue evidence="7">Siphon/mantle</tissue>
    </source>
</reference>
<gene>
    <name evidence="7" type="ORF">MAR_016698</name>
</gene>
<name>A0ABY7E9N1_MYAAR</name>
<feature type="compositionally biased region" description="Basic and acidic residues" evidence="5">
    <location>
        <begin position="863"/>
        <end position="873"/>
    </location>
</feature>
<feature type="region of interest" description="Disordered" evidence="5">
    <location>
        <begin position="477"/>
        <end position="547"/>
    </location>
</feature>
<keyword evidence="8" id="KW-1185">Reference proteome</keyword>
<keyword evidence="2" id="KW-0268">Exocytosis</keyword>
<evidence type="ECO:0000259" key="6">
    <source>
        <dbReference type="Pfam" id="PF08366"/>
    </source>
</evidence>
<evidence type="ECO:0000256" key="3">
    <source>
        <dbReference type="ARBA" id="ARBA00022574"/>
    </source>
</evidence>
<dbReference type="Gene3D" id="1.20.5.110">
    <property type="match status" value="1"/>
</dbReference>
<evidence type="ECO:0000256" key="5">
    <source>
        <dbReference type="SAM" id="MobiDB-lite"/>
    </source>
</evidence>
<dbReference type="SMART" id="SM00320">
    <property type="entry name" value="WD40"/>
    <property type="match status" value="3"/>
</dbReference>
<feature type="compositionally biased region" description="Polar residues" evidence="5">
    <location>
        <begin position="649"/>
        <end position="662"/>
    </location>
</feature>
<feature type="compositionally biased region" description="Polar residues" evidence="5">
    <location>
        <begin position="530"/>
        <end position="539"/>
    </location>
</feature>
<dbReference type="Gene3D" id="2.130.10.10">
    <property type="entry name" value="YVTN repeat-like/Quinoprotein amine dehydrogenase"/>
    <property type="match status" value="1"/>
</dbReference>
<dbReference type="Pfam" id="PF08366">
    <property type="entry name" value="LLGL"/>
    <property type="match status" value="1"/>
</dbReference>
<evidence type="ECO:0000256" key="1">
    <source>
        <dbReference type="ARBA" id="ARBA00008070"/>
    </source>
</evidence>
<evidence type="ECO:0000256" key="2">
    <source>
        <dbReference type="ARBA" id="ARBA00022483"/>
    </source>
</evidence>
<dbReference type="SUPFAM" id="SSF50978">
    <property type="entry name" value="WD40 repeat-like"/>
    <property type="match status" value="1"/>
</dbReference>
<feature type="region of interest" description="Disordered" evidence="5">
    <location>
        <begin position="784"/>
        <end position="919"/>
    </location>
</feature>
<dbReference type="InterPro" id="IPR000664">
    <property type="entry name" value="Lethal2_giant"/>
</dbReference>
<evidence type="ECO:0000256" key="4">
    <source>
        <dbReference type="ARBA" id="ARBA00022737"/>
    </source>
</evidence>
<dbReference type="InterPro" id="IPR015943">
    <property type="entry name" value="WD40/YVTN_repeat-like_dom_sf"/>
</dbReference>
<dbReference type="PANTHER" id="PTHR10241:SF25">
    <property type="entry name" value="TOMOSYN, ISOFORM C"/>
    <property type="match status" value="1"/>
</dbReference>
<feature type="compositionally biased region" description="Basic and acidic residues" evidence="5">
    <location>
        <begin position="884"/>
        <end position="899"/>
    </location>
</feature>
<keyword evidence="3" id="KW-0853">WD repeat</keyword>
<feature type="compositionally biased region" description="Basic and acidic residues" evidence="5">
    <location>
        <begin position="971"/>
        <end position="983"/>
    </location>
</feature>
<sequence>MGEGGYTGRGDTQGYYMGVTWVRVVTLVRVVTWGGELQRGITWSHMGEGGYTGEGGYMGRVVTKGYYMGVTWGGWLHGEGSYTGVLHGGHMGEGGYTGEGGYMGRGVTQGYYMGVTWVRVVTLYLSNTAFPCVTAALSLLTVIKGVGISTVKHKPIIKPLRSISWHSEGKQFMSSHSDGSLLTWNVKTPGKPASIITPHAKPGKDGKTEQCKPITKVEWKSVRNGDPLVIFSGGMSYDRAGRTPCITVMTGKTTTVLEMEHTVIDFVVMCETPWQNDFQDPYAIVVLLQNDLVVIDLTSPGYPCFENPYPMDIHESPVTACQYFADCQTDLIPALYSVGSSKQKRSGFSEKRWPIKGGEWGASTCSYPEIVVTGHADGTVKFWDASAVTLQVLYKLKTAKLFEKPKNRVLEGQEDDPFAIYMIYLDQESRLLTLAGATHVMLFKFSKSEATLEVPSLDVSIVYEVFDDLDSPELDYPKPSLGVASQHNHSGSMGSHSSNASDSAKQSKPSLSVLSQQQKSGGSMGSYSSDGTRPEQTTALRVRPGSRKYPAGYHPDVVCLLTWTDNEHPGNVTSICTNSNYGLLAFGNESGLAIVDIVQKSCLLNLGTPDLYGSMDPYQRAPRSPRGKKPQPTPLDGSNPALNEDGARSPTSDQPVSPDSLTPQPPPRRRRPSKKLVCISENERNTLENQPLSAPILKGQSFQFSNEHEDNGQMLRKSTGSPIEEVAPPDLNLIPPTPLVLRKENENREVHFQLKPTNQTVDQLKPVIPKKALACRTSSLPLVPMPRDLVDEPITNKSKSQSHENFPTSQTDPCLTETEKTLPQRINSTDSDPEVKHHSHSRHKYTIKSFKKRLKHGGKRREKSSERNHKTIETSDNDQGLDTEGSHDDLASHGSRSENEEYPLTDEDVLSPSEESVFHEGKKDGFFRRMSVKMKMFVGKHEDEDLDHDSEKRLKRSDHCYLIVTDLTDDTEGKPPVERKRSVQEMMPRTSNDKNDGSSFSRSRSSSMSSLENVSREAIHPCLWVGTSLGSVLVIVLNLPPSGDQRLTQPVIVSPSGTIFRLKGPIQCMSFLDCNGVIIPTLTSGAWRDSARDEMKNSKLQSTPQKLKLSPSSSTEVTDRQFAIICSEKQARVVSLPSQTCPYKARISENSFVVKADVVNLRGDSVCLACYVANGHIMVYSLPSLKLLLDIDFLPLSDLRVARTFCFSNIGHAIDNLSEMLGELFLPMETPEPPKQGFFKNLFGGGPSMLDREELFGESSGKSARGLATRVPGSGGIQGLQSQTQATVAGEVSRARQLLSERGEKLSGVSERTEEMAMQAEAYSNTAHQIMLKYKDKKWYQF</sequence>
<feature type="region of interest" description="Disordered" evidence="5">
    <location>
        <begin position="967"/>
        <end position="1007"/>
    </location>
</feature>
<feature type="compositionally biased region" description="Low complexity" evidence="5">
    <location>
        <begin position="485"/>
        <end position="508"/>
    </location>
</feature>
<feature type="compositionally biased region" description="Low complexity" evidence="5">
    <location>
        <begin position="998"/>
        <end position="1007"/>
    </location>
</feature>
<proteinExistence type="inferred from homology"/>
<feature type="domain" description="Lethal giant larvae homologue 2" evidence="6">
    <location>
        <begin position="208"/>
        <end position="303"/>
    </location>
</feature>
<feature type="compositionally biased region" description="Acidic residues" evidence="5">
    <location>
        <begin position="900"/>
        <end position="909"/>
    </location>
</feature>
<dbReference type="CDD" id="cd15873">
    <property type="entry name" value="R-SNARE_STXBP5_6"/>
    <property type="match status" value="1"/>
</dbReference>
<dbReference type="InterPro" id="IPR013577">
    <property type="entry name" value="LLGL2"/>
</dbReference>
<comment type="similarity">
    <text evidence="1">Belongs to the WD repeat L(2)GL family.</text>
</comment>
<dbReference type="PRINTS" id="PR00962">
    <property type="entry name" value="LETHAL2GIANT"/>
</dbReference>
<evidence type="ECO:0000313" key="7">
    <source>
        <dbReference type="EMBL" id="WAR06740.1"/>
    </source>
</evidence>
<keyword evidence="4" id="KW-0677">Repeat</keyword>
<evidence type="ECO:0000313" key="8">
    <source>
        <dbReference type="Proteomes" id="UP001164746"/>
    </source>
</evidence>
<feature type="compositionally biased region" description="Low complexity" evidence="5">
    <location>
        <begin position="515"/>
        <end position="529"/>
    </location>
</feature>
<dbReference type="SUPFAM" id="SSF58038">
    <property type="entry name" value="SNARE fusion complex"/>
    <property type="match status" value="1"/>
</dbReference>
<feature type="compositionally biased region" description="Polar residues" evidence="5">
    <location>
        <begin position="795"/>
        <end position="813"/>
    </location>
</feature>
<protein>
    <submittedName>
        <fullName evidence="7">STXB5-like protein</fullName>
    </submittedName>
</protein>
<organism evidence="7 8">
    <name type="scientific">Mya arenaria</name>
    <name type="common">Soft-shell clam</name>
    <dbReference type="NCBI Taxonomy" id="6604"/>
    <lineage>
        <taxon>Eukaryota</taxon>
        <taxon>Metazoa</taxon>
        <taxon>Spiralia</taxon>
        <taxon>Lophotrochozoa</taxon>
        <taxon>Mollusca</taxon>
        <taxon>Bivalvia</taxon>
        <taxon>Autobranchia</taxon>
        <taxon>Heteroconchia</taxon>
        <taxon>Euheterodonta</taxon>
        <taxon>Imparidentia</taxon>
        <taxon>Neoheterodontei</taxon>
        <taxon>Myida</taxon>
        <taxon>Myoidea</taxon>
        <taxon>Myidae</taxon>
        <taxon>Mya</taxon>
    </lineage>
</organism>
<feature type="compositionally biased region" description="Basic residues" evidence="5">
    <location>
        <begin position="837"/>
        <end position="862"/>
    </location>
</feature>
<accession>A0ABY7E9N1</accession>
<dbReference type="InterPro" id="IPR001680">
    <property type="entry name" value="WD40_rpt"/>
</dbReference>
<dbReference type="PANTHER" id="PTHR10241">
    <property type="entry name" value="LETHAL 2 GIANT LARVAE PROTEIN"/>
    <property type="match status" value="1"/>
</dbReference>